<name>A0A3M6U2P2_POCDA</name>
<evidence type="ECO:0000313" key="1">
    <source>
        <dbReference type="EMBL" id="RMX47856.1"/>
    </source>
</evidence>
<dbReference type="AlphaFoldDB" id="A0A3M6U2P2"/>
<proteinExistence type="predicted"/>
<sequence>MEKLSSSMPVVHVSPIWPKRRKPRSFKKSTNLLMKILRFIHPDSSNCAVEVTELTDESVEKEKRLKRVKSFAKCKEDYCAKERNRNGWTMYREKMKYLHYLERMENGSGKRSKAAISVPTFAQLLPDNRVNERRQKGFLNSEQTGLEKFAPGVRLNTPKATASKSQISIMDAKLDPRFQNLMRSLTPIDC</sequence>
<dbReference type="EMBL" id="RCHS01002351">
    <property type="protein sequence ID" value="RMX47856.1"/>
    <property type="molecule type" value="Genomic_DNA"/>
</dbReference>
<accession>A0A3M6U2P2</accession>
<evidence type="ECO:0000313" key="2">
    <source>
        <dbReference type="Proteomes" id="UP000275408"/>
    </source>
</evidence>
<comment type="caution">
    <text evidence="1">The sequence shown here is derived from an EMBL/GenBank/DDBJ whole genome shotgun (WGS) entry which is preliminary data.</text>
</comment>
<reference evidence="1 2" key="1">
    <citation type="journal article" date="2018" name="Sci. Rep.">
        <title>Comparative analysis of the Pocillopora damicornis genome highlights role of immune system in coral evolution.</title>
        <authorList>
            <person name="Cunning R."/>
            <person name="Bay R.A."/>
            <person name="Gillette P."/>
            <person name="Baker A.C."/>
            <person name="Traylor-Knowles N."/>
        </authorList>
    </citation>
    <scope>NUCLEOTIDE SEQUENCE [LARGE SCALE GENOMIC DNA]</scope>
    <source>
        <strain evidence="1">RSMAS</strain>
        <tissue evidence="1">Whole animal</tissue>
    </source>
</reference>
<keyword evidence="2" id="KW-1185">Reference proteome</keyword>
<organism evidence="1 2">
    <name type="scientific">Pocillopora damicornis</name>
    <name type="common">Cauliflower coral</name>
    <name type="synonym">Millepora damicornis</name>
    <dbReference type="NCBI Taxonomy" id="46731"/>
    <lineage>
        <taxon>Eukaryota</taxon>
        <taxon>Metazoa</taxon>
        <taxon>Cnidaria</taxon>
        <taxon>Anthozoa</taxon>
        <taxon>Hexacorallia</taxon>
        <taxon>Scleractinia</taxon>
        <taxon>Astrocoeniina</taxon>
        <taxon>Pocilloporidae</taxon>
        <taxon>Pocillopora</taxon>
    </lineage>
</organism>
<protein>
    <submittedName>
        <fullName evidence="1">Uncharacterized protein</fullName>
    </submittedName>
</protein>
<gene>
    <name evidence="1" type="ORF">pdam_00021058</name>
</gene>
<dbReference type="Proteomes" id="UP000275408">
    <property type="component" value="Unassembled WGS sequence"/>
</dbReference>
<dbReference type="OrthoDB" id="5959971at2759"/>